<dbReference type="Pfam" id="PF01427">
    <property type="entry name" value="Peptidase_M15"/>
    <property type="match status" value="1"/>
</dbReference>
<feature type="chain" id="PRO_5046581085" description="D-alanyl-D-alanine dipeptidase" evidence="11">
    <location>
        <begin position="22"/>
        <end position="234"/>
    </location>
</feature>
<evidence type="ECO:0000256" key="6">
    <source>
        <dbReference type="ARBA" id="ARBA00022997"/>
    </source>
</evidence>
<feature type="signal peptide" evidence="11">
    <location>
        <begin position="1"/>
        <end position="21"/>
    </location>
</feature>
<feature type="site" description="Transition state stabilizer" evidence="9">
    <location>
        <position position="108"/>
    </location>
</feature>
<reference evidence="13" key="1">
    <citation type="submission" date="2023-07" db="EMBL/GenBank/DDBJ databases">
        <title>Dyadobacter sp. nov 'subterranea' isolated from contaminted grondwater.</title>
        <authorList>
            <person name="Szabo I."/>
            <person name="Al-Omari J."/>
            <person name="Szerdahelyi S.G."/>
            <person name="Rado J."/>
        </authorList>
    </citation>
    <scope>NUCLEOTIDE SEQUENCE [LARGE SCALE GENOMIC DNA]</scope>
    <source>
        <strain evidence="13">UP-52</strain>
    </source>
</reference>
<keyword evidence="2 9" id="KW-0645">Protease</keyword>
<comment type="function">
    <text evidence="9 10">Catalyzes hydrolysis of the D-alanyl-D-alanine dipeptide.</text>
</comment>
<evidence type="ECO:0000256" key="9">
    <source>
        <dbReference type="HAMAP-Rule" id="MF_01924"/>
    </source>
</evidence>
<accession>A0ABR9W4Y0</accession>
<dbReference type="SUPFAM" id="SSF55166">
    <property type="entry name" value="Hedgehog/DD-peptidase"/>
    <property type="match status" value="1"/>
</dbReference>
<name>A0ABR9W4Y0_9BACT</name>
<dbReference type="Gene3D" id="3.30.1380.10">
    <property type="match status" value="1"/>
</dbReference>
<keyword evidence="6 9" id="KW-0224">Dipeptidase</keyword>
<evidence type="ECO:0000256" key="5">
    <source>
        <dbReference type="ARBA" id="ARBA00022833"/>
    </source>
</evidence>
<evidence type="ECO:0000256" key="1">
    <source>
        <dbReference type="ARBA" id="ARBA00001362"/>
    </source>
</evidence>
<evidence type="ECO:0000256" key="2">
    <source>
        <dbReference type="ARBA" id="ARBA00022670"/>
    </source>
</evidence>
<evidence type="ECO:0000256" key="3">
    <source>
        <dbReference type="ARBA" id="ARBA00022723"/>
    </source>
</evidence>
<keyword evidence="3 9" id="KW-0479">Metal-binding</keyword>
<evidence type="ECO:0000256" key="8">
    <source>
        <dbReference type="ARBA" id="ARBA00023316"/>
    </source>
</evidence>
<organism evidence="12 13">
    <name type="scientific">Dyadobacter subterraneus</name>
    <dbReference type="NCBI Taxonomy" id="2773304"/>
    <lineage>
        <taxon>Bacteria</taxon>
        <taxon>Pseudomonadati</taxon>
        <taxon>Bacteroidota</taxon>
        <taxon>Cytophagia</taxon>
        <taxon>Cytophagales</taxon>
        <taxon>Spirosomataceae</taxon>
        <taxon>Dyadobacter</taxon>
    </lineage>
</organism>
<dbReference type="PANTHER" id="PTHR43126">
    <property type="entry name" value="D-ALANYL-D-ALANINE DIPEPTIDASE"/>
    <property type="match status" value="1"/>
</dbReference>
<dbReference type="HAMAP" id="MF_01924">
    <property type="entry name" value="A_A_dipeptidase"/>
    <property type="match status" value="1"/>
</dbReference>
<evidence type="ECO:0000256" key="4">
    <source>
        <dbReference type="ARBA" id="ARBA00022801"/>
    </source>
</evidence>
<dbReference type="InterPro" id="IPR009045">
    <property type="entry name" value="Zn_M74/Hedgehog-like"/>
</dbReference>
<dbReference type="EC" id="3.4.13.22" evidence="9 10"/>
<evidence type="ECO:0000256" key="11">
    <source>
        <dbReference type="SAM" id="SignalP"/>
    </source>
</evidence>
<dbReference type="EMBL" id="JACYGY010000001">
    <property type="protein sequence ID" value="MBE9460513.1"/>
    <property type="molecule type" value="Genomic_DNA"/>
</dbReference>
<evidence type="ECO:0000313" key="13">
    <source>
        <dbReference type="Proteomes" id="UP000634134"/>
    </source>
</evidence>
<evidence type="ECO:0000256" key="7">
    <source>
        <dbReference type="ARBA" id="ARBA00023049"/>
    </source>
</evidence>
<dbReference type="RefSeq" id="WP_194118844.1">
    <property type="nucleotide sequence ID" value="NZ_JACYGY010000001.1"/>
</dbReference>
<keyword evidence="8 10" id="KW-0961">Cell wall biogenesis/degradation</keyword>
<comment type="similarity">
    <text evidence="9 10">Belongs to the peptidase M15D family.</text>
</comment>
<evidence type="ECO:0000256" key="10">
    <source>
        <dbReference type="PIRNR" id="PIRNR026671"/>
    </source>
</evidence>
<feature type="binding site" evidence="9">
    <location>
        <position position="217"/>
    </location>
    <ligand>
        <name>Zn(2+)</name>
        <dbReference type="ChEBI" id="CHEBI:29105"/>
        <note>catalytic</note>
    </ligand>
</feature>
<keyword evidence="5 9" id="KW-0862">Zinc</keyword>
<proteinExistence type="inferred from homology"/>
<evidence type="ECO:0000313" key="12">
    <source>
        <dbReference type="EMBL" id="MBE9460513.1"/>
    </source>
</evidence>
<dbReference type="InterPro" id="IPR000755">
    <property type="entry name" value="A_A_dipeptidase"/>
</dbReference>
<keyword evidence="7 9" id="KW-0482">Metalloprotease</keyword>
<gene>
    <name evidence="12" type="ORF">IEE83_01330</name>
</gene>
<keyword evidence="4 9" id="KW-0378">Hydrolase</keyword>
<comment type="cofactor">
    <cofactor evidence="9">
        <name>Zn(2+)</name>
        <dbReference type="ChEBI" id="CHEBI:29105"/>
    </cofactor>
    <text evidence="9">Binds 1 zinc ion per subunit.</text>
</comment>
<comment type="catalytic activity">
    <reaction evidence="1 9 10">
        <text>D-alanyl-D-alanine + H2O = 2 D-alanine</text>
        <dbReference type="Rhea" id="RHEA:20661"/>
        <dbReference type="ChEBI" id="CHEBI:15377"/>
        <dbReference type="ChEBI" id="CHEBI:57416"/>
        <dbReference type="ChEBI" id="CHEBI:57822"/>
        <dbReference type="EC" id="3.4.13.22"/>
    </reaction>
</comment>
<dbReference type="Proteomes" id="UP000634134">
    <property type="component" value="Unassembled WGS sequence"/>
</dbReference>
<comment type="caution">
    <text evidence="12">The sequence shown here is derived from an EMBL/GenBank/DDBJ whole genome shotgun (WGS) entry which is preliminary data.</text>
</comment>
<dbReference type="PIRSF" id="PIRSF026671">
    <property type="entry name" value="AA_dipeptidase"/>
    <property type="match status" value="1"/>
</dbReference>
<keyword evidence="11" id="KW-0732">Signal</keyword>
<dbReference type="CDD" id="cd14840">
    <property type="entry name" value="D-Ala-D-Ala_dipeptidase_Aad"/>
    <property type="match status" value="1"/>
</dbReference>
<keyword evidence="13" id="KW-1185">Reference proteome</keyword>
<feature type="active site" description="Proton donor/acceptor" evidence="9">
    <location>
        <position position="214"/>
    </location>
</feature>
<sequence>MQVYKVLLGIFIFSIPFSVSAQKKQSDKISPVEQKILDQGLVNIQTVNPEILVELKYATPDNFMKKNVYGELTHAYLQPEMAKRLSQASIFIQRENPGYQLLVYDAARPNSAQYKLWDALDDLKIPARSKTQYVADPKIGSNHNFGCAIDLTVVDQNGKPLDMGTPYDFFGPLAYPRSEQEMLTQGKLTSKQIANRNILRKAMVKAGFTVNTTEWWHFDGMSKKAARAKYGMIK</sequence>
<feature type="binding site" evidence="9">
    <location>
        <position position="150"/>
    </location>
    <ligand>
        <name>Zn(2+)</name>
        <dbReference type="ChEBI" id="CHEBI:29105"/>
        <note>catalytic</note>
    </ligand>
</feature>
<feature type="binding site" evidence="9">
    <location>
        <position position="143"/>
    </location>
    <ligand>
        <name>Zn(2+)</name>
        <dbReference type="ChEBI" id="CHEBI:29105"/>
        <note>catalytic</note>
    </ligand>
</feature>
<protein>
    <recommendedName>
        <fullName evidence="9 10">D-alanyl-D-alanine dipeptidase</fullName>
        <shortName evidence="9 10">D-Ala-D-Ala dipeptidase</shortName>
        <ecNumber evidence="9 10">3.4.13.22</ecNumber>
    </recommendedName>
</protein>